<evidence type="ECO:0000313" key="3">
    <source>
        <dbReference type="Proteomes" id="UP000006643"/>
    </source>
</evidence>
<accession>D0N0Q9</accession>
<dbReference type="Proteomes" id="UP000006643">
    <property type="component" value="Unassembled WGS sequence"/>
</dbReference>
<protein>
    <submittedName>
        <fullName evidence="2">Uncharacterized protein</fullName>
    </submittedName>
</protein>
<dbReference type="VEuPathDB" id="FungiDB:PITG_04181"/>
<dbReference type="OrthoDB" id="114636at2759"/>
<evidence type="ECO:0000313" key="2">
    <source>
        <dbReference type="EMBL" id="EEY67222.1"/>
    </source>
</evidence>
<sequence length="328" mass="36443">MDMVPRLLDYIGSYPRLEDEKELRYQLSGFTHKDLRAACSLLNLPISRKNNKKGGYIATLVAYWKGDSAPLASNSAASPVQSFAPMTQPMANLPHHPMPMHEASDVTQYVQQFPPQGDEQELRDQLNGCKAVILRSACVLLELRPNRKNFAKPNYITLLVDYWKDSVAISSDATATPRAVHFHEPNVTPRNEVDAGNQKRTRDEAKTATKKKAKVMERSGDIFEEKVGAMAASLEKAQVVKEWASAIEILSRVDGSAESIASIRALIDGVVPLQIMPGKAQPKKKRKVWMRWMDERTHGTFNVIGVNLVTLPDDTEVLADVADAAHTL</sequence>
<gene>
    <name evidence="2" type="ORF">PITG_04181</name>
</gene>
<dbReference type="EMBL" id="DS028122">
    <property type="protein sequence ID" value="EEY67222.1"/>
    <property type="molecule type" value="Genomic_DNA"/>
</dbReference>
<dbReference type="KEGG" id="pif:PITG_04181"/>
<dbReference type="eggNOG" id="ENOG502SNP8">
    <property type="taxonomic scope" value="Eukaryota"/>
</dbReference>
<dbReference type="HOGENOM" id="CLU_063992_0_0_1"/>
<dbReference type="GeneID" id="9479741"/>
<dbReference type="RefSeq" id="XP_002905870.1">
    <property type="nucleotide sequence ID" value="XM_002905824.1"/>
</dbReference>
<feature type="region of interest" description="Disordered" evidence="1">
    <location>
        <begin position="188"/>
        <end position="209"/>
    </location>
</feature>
<evidence type="ECO:0000256" key="1">
    <source>
        <dbReference type="SAM" id="MobiDB-lite"/>
    </source>
</evidence>
<keyword evidence="3" id="KW-1185">Reference proteome</keyword>
<dbReference type="InParanoid" id="D0N0Q9"/>
<reference evidence="3" key="1">
    <citation type="journal article" date="2009" name="Nature">
        <title>Genome sequence and analysis of the Irish potato famine pathogen Phytophthora infestans.</title>
        <authorList>
            <consortium name="The Broad Institute Genome Sequencing Platform"/>
            <person name="Haas B.J."/>
            <person name="Kamoun S."/>
            <person name="Zody M.C."/>
            <person name="Jiang R.H."/>
            <person name="Handsaker R.E."/>
            <person name="Cano L.M."/>
            <person name="Grabherr M."/>
            <person name="Kodira C.D."/>
            <person name="Raffaele S."/>
            <person name="Torto-Alalibo T."/>
            <person name="Bozkurt T.O."/>
            <person name="Ah-Fong A.M."/>
            <person name="Alvarado L."/>
            <person name="Anderson V.L."/>
            <person name="Armstrong M.R."/>
            <person name="Avrova A."/>
            <person name="Baxter L."/>
            <person name="Beynon J."/>
            <person name="Boevink P.C."/>
            <person name="Bollmann S.R."/>
            <person name="Bos J.I."/>
            <person name="Bulone V."/>
            <person name="Cai G."/>
            <person name="Cakir C."/>
            <person name="Carrington J.C."/>
            <person name="Chawner M."/>
            <person name="Conti L."/>
            <person name="Costanzo S."/>
            <person name="Ewan R."/>
            <person name="Fahlgren N."/>
            <person name="Fischbach M.A."/>
            <person name="Fugelstad J."/>
            <person name="Gilroy E.M."/>
            <person name="Gnerre S."/>
            <person name="Green P.J."/>
            <person name="Grenville-Briggs L.J."/>
            <person name="Griffith J."/>
            <person name="Grunwald N.J."/>
            <person name="Horn K."/>
            <person name="Horner N.R."/>
            <person name="Hu C.H."/>
            <person name="Huitema E."/>
            <person name="Jeong D.H."/>
            <person name="Jones A.M."/>
            <person name="Jones J.D."/>
            <person name="Jones R.W."/>
            <person name="Karlsson E.K."/>
            <person name="Kunjeti S.G."/>
            <person name="Lamour K."/>
            <person name="Liu Z."/>
            <person name="Ma L."/>
            <person name="Maclean D."/>
            <person name="Chibucos M.C."/>
            <person name="McDonald H."/>
            <person name="McWalters J."/>
            <person name="Meijer H.J."/>
            <person name="Morgan W."/>
            <person name="Morris P.F."/>
            <person name="Munro C.A."/>
            <person name="O'Neill K."/>
            <person name="Ospina-Giraldo M."/>
            <person name="Pinzon A."/>
            <person name="Pritchard L."/>
            <person name="Ramsahoye B."/>
            <person name="Ren Q."/>
            <person name="Restrepo S."/>
            <person name="Roy S."/>
            <person name="Sadanandom A."/>
            <person name="Savidor A."/>
            <person name="Schornack S."/>
            <person name="Schwartz D.C."/>
            <person name="Schumann U.D."/>
            <person name="Schwessinger B."/>
            <person name="Seyer L."/>
            <person name="Sharpe T."/>
            <person name="Silvar C."/>
            <person name="Song J."/>
            <person name="Studholme D.J."/>
            <person name="Sykes S."/>
            <person name="Thines M."/>
            <person name="van de Vondervoort P.J."/>
            <person name="Phuntumart V."/>
            <person name="Wawra S."/>
            <person name="Weide R."/>
            <person name="Win J."/>
            <person name="Young C."/>
            <person name="Zhou S."/>
            <person name="Fry W."/>
            <person name="Meyers B.C."/>
            <person name="van West P."/>
            <person name="Ristaino J."/>
            <person name="Govers F."/>
            <person name="Birch P.R."/>
            <person name="Whisson S.C."/>
            <person name="Judelson H.S."/>
            <person name="Nusbaum C."/>
        </authorList>
    </citation>
    <scope>NUCLEOTIDE SEQUENCE [LARGE SCALE GENOMIC DNA]</scope>
    <source>
        <strain evidence="3">T30-4</strain>
    </source>
</reference>
<dbReference type="AlphaFoldDB" id="D0N0Q9"/>
<proteinExistence type="predicted"/>
<name>D0N0Q9_PHYIT</name>
<dbReference type="OMA" id="VDYWKDS"/>
<organism evidence="2 3">
    <name type="scientific">Phytophthora infestans (strain T30-4)</name>
    <name type="common">Potato late blight agent</name>
    <dbReference type="NCBI Taxonomy" id="403677"/>
    <lineage>
        <taxon>Eukaryota</taxon>
        <taxon>Sar</taxon>
        <taxon>Stramenopiles</taxon>
        <taxon>Oomycota</taxon>
        <taxon>Peronosporomycetes</taxon>
        <taxon>Peronosporales</taxon>
        <taxon>Peronosporaceae</taxon>
        <taxon>Phytophthora</taxon>
    </lineage>
</organism>